<accession>A0ABW1ZJ32</accession>
<dbReference type="Gene3D" id="2.40.128.270">
    <property type="match status" value="1"/>
</dbReference>
<keyword evidence="3" id="KW-1185">Reference proteome</keyword>
<feature type="domain" description="DUF306" evidence="1">
    <location>
        <begin position="3"/>
        <end position="79"/>
    </location>
</feature>
<evidence type="ECO:0000313" key="3">
    <source>
        <dbReference type="Proteomes" id="UP001596317"/>
    </source>
</evidence>
<dbReference type="RefSeq" id="WP_380055469.1">
    <property type="nucleotide sequence ID" value="NZ_JBHSWB010000001.1"/>
</dbReference>
<dbReference type="PANTHER" id="PTHR35535">
    <property type="entry name" value="HEAT SHOCK PROTEIN HSLJ"/>
    <property type="match status" value="1"/>
</dbReference>
<dbReference type="Pfam" id="PF03724">
    <property type="entry name" value="META"/>
    <property type="match status" value="1"/>
</dbReference>
<dbReference type="Proteomes" id="UP001596317">
    <property type="component" value="Unassembled WGS sequence"/>
</dbReference>
<protein>
    <submittedName>
        <fullName evidence="2">META domain-containing protein</fullName>
    </submittedName>
</protein>
<evidence type="ECO:0000259" key="1">
    <source>
        <dbReference type="Pfam" id="PF03724"/>
    </source>
</evidence>
<dbReference type="InterPro" id="IPR053147">
    <property type="entry name" value="Hsp_HslJ-like"/>
</dbReference>
<gene>
    <name evidence="2" type="ORF">ACFP90_08800</name>
</gene>
<name>A0ABW1ZJ32_9DEIO</name>
<comment type="caution">
    <text evidence="2">The sequence shown here is derived from an EMBL/GenBank/DDBJ whole genome shotgun (WGS) entry which is preliminary data.</text>
</comment>
<evidence type="ECO:0000313" key="2">
    <source>
        <dbReference type="EMBL" id="MFC6660449.1"/>
    </source>
</evidence>
<proteinExistence type="predicted"/>
<organism evidence="2 3">
    <name type="scientific">Deinococcus multiflagellatus</name>
    <dbReference type="NCBI Taxonomy" id="1656887"/>
    <lineage>
        <taxon>Bacteria</taxon>
        <taxon>Thermotogati</taxon>
        <taxon>Deinococcota</taxon>
        <taxon>Deinococci</taxon>
        <taxon>Deinococcales</taxon>
        <taxon>Deinococcaceae</taxon>
        <taxon>Deinococcus</taxon>
    </lineage>
</organism>
<dbReference type="EMBL" id="JBHSWB010000001">
    <property type="protein sequence ID" value="MFC6660449.1"/>
    <property type="molecule type" value="Genomic_DNA"/>
</dbReference>
<dbReference type="InterPro" id="IPR038670">
    <property type="entry name" value="HslJ-like_sf"/>
</dbReference>
<dbReference type="PANTHER" id="PTHR35535:SF1">
    <property type="entry name" value="HEAT SHOCK PROTEIN HSLJ"/>
    <property type="match status" value="1"/>
</dbReference>
<sequence length="82" mass="8472">MVLTFENGRVGGVDGCNSFGAAAAVAAGRLSVKGGVTSTRMMCPEEQTLPLVALLEAGPALTVTGKTLTLQADDQTWVFEQD</sequence>
<dbReference type="InterPro" id="IPR005184">
    <property type="entry name" value="DUF306_Meta_HslJ"/>
</dbReference>
<reference evidence="3" key="1">
    <citation type="journal article" date="2019" name="Int. J. Syst. Evol. Microbiol.">
        <title>The Global Catalogue of Microorganisms (GCM) 10K type strain sequencing project: providing services to taxonomists for standard genome sequencing and annotation.</title>
        <authorList>
            <consortium name="The Broad Institute Genomics Platform"/>
            <consortium name="The Broad Institute Genome Sequencing Center for Infectious Disease"/>
            <person name="Wu L."/>
            <person name="Ma J."/>
        </authorList>
    </citation>
    <scope>NUCLEOTIDE SEQUENCE [LARGE SCALE GENOMIC DNA]</scope>
    <source>
        <strain evidence="3">CCUG 63830</strain>
    </source>
</reference>